<dbReference type="Pfam" id="PF00534">
    <property type="entry name" value="Glycos_transf_1"/>
    <property type="match status" value="1"/>
</dbReference>
<comment type="subcellular location">
    <subcellularLocation>
        <location evidence="1">Cell membrane</location>
        <topology evidence="1">Peripheral membrane protein</topology>
    </subcellularLocation>
</comment>
<evidence type="ECO:0000256" key="2">
    <source>
        <dbReference type="ARBA" id="ARBA00010488"/>
    </source>
</evidence>
<dbReference type="CDD" id="cd03811">
    <property type="entry name" value="GT4_GT28_WabH-like"/>
    <property type="match status" value="1"/>
</dbReference>
<evidence type="ECO:0000256" key="6">
    <source>
        <dbReference type="ARBA" id="ARBA00023136"/>
    </source>
</evidence>
<dbReference type="PANTHER" id="PTHR37316:SF3">
    <property type="entry name" value="TEICHOIC ACID GLYCEROL-PHOSPHATE TRANSFERASE"/>
    <property type="match status" value="1"/>
</dbReference>
<accession>A0A495IE61</accession>
<evidence type="ECO:0000256" key="5">
    <source>
        <dbReference type="ARBA" id="ARBA00022944"/>
    </source>
</evidence>
<dbReference type="InterPro" id="IPR001296">
    <property type="entry name" value="Glyco_trans_1"/>
</dbReference>
<name>A0A495IE61_9MICO</name>
<dbReference type="GO" id="GO:0016757">
    <property type="term" value="F:glycosyltransferase activity"/>
    <property type="evidence" value="ECO:0007669"/>
    <property type="project" value="InterPro"/>
</dbReference>
<comment type="caution">
    <text evidence="8">The sequence shown here is derived from an EMBL/GenBank/DDBJ whole genome shotgun (WGS) entry which is preliminary data.</text>
</comment>
<dbReference type="OrthoDB" id="8549922at2"/>
<dbReference type="InterPro" id="IPR043149">
    <property type="entry name" value="TagF_N"/>
</dbReference>
<comment type="similarity">
    <text evidence="2">Belongs to the CDP-glycerol glycerophosphotransferase family.</text>
</comment>
<evidence type="ECO:0000256" key="3">
    <source>
        <dbReference type="ARBA" id="ARBA00022475"/>
    </source>
</evidence>
<keyword evidence="4 8" id="KW-0808">Transferase</keyword>
<dbReference type="Pfam" id="PF04464">
    <property type="entry name" value="Glyphos_transf"/>
    <property type="match status" value="1"/>
</dbReference>
<keyword evidence="6" id="KW-0472">Membrane</keyword>
<evidence type="ECO:0000256" key="4">
    <source>
        <dbReference type="ARBA" id="ARBA00022679"/>
    </source>
</evidence>
<dbReference type="SUPFAM" id="SSF53756">
    <property type="entry name" value="UDP-Glycosyltransferase/glycogen phosphorylase"/>
    <property type="match status" value="1"/>
</dbReference>
<dbReference type="InterPro" id="IPR007554">
    <property type="entry name" value="Glycerophosphate_synth"/>
</dbReference>
<sequence length="848" mass="94304">MHRLAALIRFLLRALRFEVHATARRRPVRPDVVLYEAFAGSGALCNPEAIFREILRSPDLGHLRHVWVLDRTGNHRALRREFRRDRRVRFVTRDGFAYWWALATSGWLVNNATFPAQFSKRPGQVYLNTWHGTPLKAMGYDMPDGARESANTLRNFLQADYLLSQNEFMTESMYRRAYRLAGLYRGLVIEEGYPRVDRQRLDAAGLLRARGLLSARGLAVGRRRIVLFAPTWRGGAFNDPTDDIDRLVATVTGLQARLGDEYVVLLKTHQILERFVGSRPDLARILVPTTIPTNVVLGVADTLVTDFSSIFFDFLATGRRILFHAPDRDDYGATRGLAFGVDELPGPMCDTLDDLARGVTDPDGSPWLRGAVRDEWQARLTTQGGTDSSRRIVDVVFRGRLGTHRVRTLADGDRVSVLLHVGNLASNGITSSALNLLKALPADRFDVSIAYTRTRSRQQVSNAALVPPTVRQILRDGGMNGSKVHQLRRRLQARLGAVDVHLDDPRQRRLWDDEWTRVFGDARFDRVIDFSGYSVLWATLLLHSPEAPRAVWMHNDLVAELGRVVNGRRPLARSLPQIFGTLRHYDALAAVSPVLAQINERSLPKGALGGARILAVPNLVDAERVLRLGAARPFENETLDAPADGVENGDPDAAREPEPEWVEALQRHDGTRWFVTVGRYTREKNHERLLRAFARVHAEHPEARLAIIGHGPLRESLGELIRELGLTGAAHLTGPLSNPFSVMSRSACFVLSSDYEGQPMVLLEAALLGLPIVSTGFASVRDALPRPTIRVTPLDVDGLYTGMTAYFDGGVAPSTLDAEAYNRQALARFLSTNRLSVAAPREASTVAA</sequence>
<keyword evidence="9" id="KW-1185">Reference proteome</keyword>
<dbReference type="GO" id="GO:0019350">
    <property type="term" value="P:teichoic acid biosynthetic process"/>
    <property type="evidence" value="ECO:0007669"/>
    <property type="project" value="UniProtKB-KW"/>
</dbReference>
<dbReference type="RefSeq" id="WP_121369032.1">
    <property type="nucleotide sequence ID" value="NZ_RBKS01000001.1"/>
</dbReference>
<evidence type="ECO:0000256" key="1">
    <source>
        <dbReference type="ARBA" id="ARBA00004202"/>
    </source>
</evidence>
<dbReference type="InterPro" id="IPR043148">
    <property type="entry name" value="TagF_C"/>
</dbReference>
<dbReference type="GO" id="GO:0047355">
    <property type="term" value="F:CDP-glycerol glycerophosphotransferase activity"/>
    <property type="evidence" value="ECO:0007669"/>
    <property type="project" value="InterPro"/>
</dbReference>
<dbReference type="Gene3D" id="3.40.50.2000">
    <property type="entry name" value="Glycogen Phosphorylase B"/>
    <property type="match status" value="2"/>
</dbReference>
<evidence type="ECO:0000313" key="8">
    <source>
        <dbReference type="EMBL" id="RKR74272.1"/>
    </source>
</evidence>
<organism evidence="8 9">
    <name type="scientific">Frondihabitans australicus</name>
    <dbReference type="NCBI Taxonomy" id="386892"/>
    <lineage>
        <taxon>Bacteria</taxon>
        <taxon>Bacillati</taxon>
        <taxon>Actinomycetota</taxon>
        <taxon>Actinomycetes</taxon>
        <taxon>Micrococcales</taxon>
        <taxon>Microbacteriaceae</taxon>
        <taxon>Frondihabitans</taxon>
    </lineage>
</organism>
<dbReference type="AlphaFoldDB" id="A0A495IE61"/>
<evidence type="ECO:0000259" key="7">
    <source>
        <dbReference type="Pfam" id="PF00534"/>
    </source>
</evidence>
<keyword evidence="3" id="KW-1003">Cell membrane</keyword>
<dbReference type="Gene3D" id="3.40.50.11820">
    <property type="match status" value="1"/>
</dbReference>
<dbReference type="PANTHER" id="PTHR37316">
    <property type="entry name" value="TEICHOIC ACID GLYCEROL-PHOSPHATE PRIMASE"/>
    <property type="match status" value="1"/>
</dbReference>
<dbReference type="InterPro" id="IPR051612">
    <property type="entry name" value="Teichoic_Acid_Biosynth"/>
</dbReference>
<reference evidence="8 9" key="1">
    <citation type="submission" date="2018-10" db="EMBL/GenBank/DDBJ databases">
        <title>Sequencing the genomes of 1000 actinobacteria strains.</title>
        <authorList>
            <person name="Klenk H.-P."/>
        </authorList>
    </citation>
    <scope>NUCLEOTIDE SEQUENCE [LARGE SCALE GENOMIC DNA]</scope>
    <source>
        <strain evidence="8 9">DSM 17894</strain>
    </source>
</reference>
<keyword evidence="5" id="KW-0777">Teichoic acid biosynthesis</keyword>
<gene>
    <name evidence="8" type="ORF">C8E83_1381</name>
</gene>
<dbReference type="EMBL" id="RBKS01000001">
    <property type="protein sequence ID" value="RKR74272.1"/>
    <property type="molecule type" value="Genomic_DNA"/>
</dbReference>
<feature type="domain" description="Glycosyl transferase family 1" evidence="7">
    <location>
        <begin position="660"/>
        <end position="778"/>
    </location>
</feature>
<dbReference type="Gene3D" id="3.40.50.12580">
    <property type="match status" value="1"/>
</dbReference>
<dbReference type="Proteomes" id="UP000280008">
    <property type="component" value="Unassembled WGS sequence"/>
</dbReference>
<evidence type="ECO:0000313" key="9">
    <source>
        <dbReference type="Proteomes" id="UP000280008"/>
    </source>
</evidence>
<protein>
    <submittedName>
        <fullName evidence="8">CDP-glycerol glycerophosphotransferase (TagB/SpsB family)</fullName>
    </submittedName>
</protein>
<dbReference type="GO" id="GO:0005886">
    <property type="term" value="C:plasma membrane"/>
    <property type="evidence" value="ECO:0007669"/>
    <property type="project" value="UniProtKB-SubCell"/>
</dbReference>
<proteinExistence type="inferred from homology"/>